<evidence type="ECO:0000259" key="2">
    <source>
        <dbReference type="PROSITE" id="PS50835"/>
    </source>
</evidence>
<dbReference type="EMBL" id="CAJNOU010000313">
    <property type="protein sequence ID" value="CAF0954848.1"/>
    <property type="molecule type" value="Genomic_DNA"/>
</dbReference>
<accession>A0A814K2N7</accession>
<dbReference type="SUPFAM" id="SSF48726">
    <property type="entry name" value="Immunoglobulin"/>
    <property type="match status" value="3"/>
</dbReference>
<dbReference type="SMART" id="SM00408">
    <property type="entry name" value="IGc2"/>
    <property type="match status" value="2"/>
</dbReference>
<sequence>MESKQNIFTLTVNKCDLSDAGTYHAQIQNGINQIRQTAKLNIRIQPKVEAPKSINDQSCVFGQDTQISWKFSGIEKPQVTWFLNSQPLPTNDRFQLTETDDGTSILVIRQAELADQGVYTAKATNSVGEAEAKTTLFIICIKPVIEFDLGAPLQAIKGEAMTLKIAASGAPKPDIIWMRGNDELTPNDRTQMTTSTLDDELYTLTILNVQPGDQGEYSAKISNVGGSLQSNKCKVTVSSASTMTGAGITEANRATHVSQVQNDRAAAAASAVNTEFFSTNKKVRR</sequence>
<organism evidence="4 5">
    <name type="scientific">Rotaria sordida</name>
    <dbReference type="NCBI Taxonomy" id="392033"/>
    <lineage>
        <taxon>Eukaryota</taxon>
        <taxon>Metazoa</taxon>
        <taxon>Spiralia</taxon>
        <taxon>Gnathifera</taxon>
        <taxon>Rotifera</taxon>
        <taxon>Eurotatoria</taxon>
        <taxon>Bdelloidea</taxon>
        <taxon>Philodinida</taxon>
        <taxon>Philodinidae</taxon>
        <taxon>Rotaria</taxon>
    </lineage>
</organism>
<dbReference type="Pfam" id="PF07679">
    <property type="entry name" value="I-set"/>
    <property type="match status" value="2"/>
</dbReference>
<dbReference type="PANTHER" id="PTHR47633">
    <property type="entry name" value="IMMUNOGLOBULIN"/>
    <property type="match status" value="1"/>
</dbReference>
<dbReference type="InterPro" id="IPR036179">
    <property type="entry name" value="Ig-like_dom_sf"/>
</dbReference>
<dbReference type="FunFam" id="2.60.40.10:FF:000107">
    <property type="entry name" value="Myosin, light chain kinase a"/>
    <property type="match status" value="1"/>
</dbReference>
<dbReference type="InterPro" id="IPR007110">
    <property type="entry name" value="Ig-like_dom"/>
</dbReference>
<dbReference type="Proteomes" id="UP000663864">
    <property type="component" value="Unassembled WGS sequence"/>
</dbReference>
<dbReference type="PROSITE" id="PS50835">
    <property type="entry name" value="IG_LIKE"/>
    <property type="match status" value="2"/>
</dbReference>
<evidence type="ECO:0000313" key="5">
    <source>
        <dbReference type="Proteomes" id="UP000663864"/>
    </source>
</evidence>
<evidence type="ECO:0000313" key="4">
    <source>
        <dbReference type="EMBL" id="CAF1046738.1"/>
    </source>
</evidence>
<reference evidence="4" key="1">
    <citation type="submission" date="2021-02" db="EMBL/GenBank/DDBJ databases">
        <authorList>
            <person name="Nowell W R."/>
        </authorList>
    </citation>
    <scope>NUCLEOTIDE SEQUENCE</scope>
</reference>
<dbReference type="PANTHER" id="PTHR47633:SF4">
    <property type="entry name" value="MYOPALLADIN ISOFORM X1"/>
    <property type="match status" value="1"/>
</dbReference>
<proteinExistence type="predicted"/>
<gene>
    <name evidence="3" type="ORF">SEV965_LOCUS8451</name>
    <name evidence="4" type="ORF">ZHD862_LOCUS14837</name>
</gene>
<keyword evidence="1" id="KW-0393">Immunoglobulin domain</keyword>
<feature type="domain" description="Ig-like" evidence="2">
    <location>
        <begin position="143"/>
        <end position="236"/>
    </location>
</feature>
<dbReference type="InterPro" id="IPR013783">
    <property type="entry name" value="Ig-like_fold"/>
</dbReference>
<dbReference type="InterPro" id="IPR003598">
    <property type="entry name" value="Ig_sub2"/>
</dbReference>
<dbReference type="InterPro" id="IPR013098">
    <property type="entry name" value="Ig_I-set"/>
</dbReference>
<dbReference type="Proteomes" id="UP000663889">
    <property type="component" value="Unassembled WGS sequence"/>
</dbReference>
<comment type="caution">
    <text evidence="4">The sequence shown here is derived from an EMBL/GenBank/DDBJ whole genome shotgun (WGS) entry which is preliminary data.</text>
</comment>
<name>A0A814K2N7_9BILA</name>
<dbReference type="InterPro" id="IPR003599">
    <property type="entry name" value="Ig_sub"/>
</dbReference>
<feature type="domain" description="Ig-like" evidence="2">
    <location>
        <begin position="46"/>
        <end position="137"/>
    </location>
</feature>
<protein>
    <recommendedName>
        <fullName evidence="2">Ig-like domain-containing protein</fullName>
    </recommendedName>
</protein>
<evidence type="ECO:0000256" key="1">
    <source>
        <dbReference type="ARBA" id="ARBA00023319"/>
    </source>
</evidence>
<dbReference type="SMART" id="SM00409">
    <property type="entry name" value="IG"/>
    <property type="match status" value="2"/>
</dbReference>
<dbReference type="Gene3D" id="2.60.40.10">
    <property type="entry name" value="Immunoglobulins"/>
    <property type="match status" value="2"/>
</dbReference>
<dbReference type="EMBL" id="CAJNOT010000654">
    <property type="protein sequence ID" value="CAF1046738.1"/>
    <property type="molecule type" value="Genomic_DNA"/>
</dbReference>
<dbReference type="AlphaFoldDB" id="A0A814K2N7"/>
<evidence type="ECO:0000313" key="3">
    <source>
        <dbReference type="EMBL" id="CAF0954848.1"/>
    </source>
</evidence>